<proteinExistence type="inferred from homology"/>
<evidence type="ECO:0000259" key="5">
    <source>
        <dbReference type="PROSITE" id="PS50893"/>
    </source>
</evidence>
<feature type="domain" description="ABC transporter" evidence="5">
    <location>
        <begin position="5"/>
        <end position="235"/>
    </location>
</feature>
<sequence>MQKMIQVTNLTKKYGNFTAVDNLSFDVKKGSIFALLGENGAGKSTTISCLTTLLSANSGEVIIDGATLGVDDTHIQNAIGVVFQDSLLDRSLTVKENLYLRGRLYSLSKKEVLNRIKELARQLSMEEFLSQSYGTLSGGQRRRVDIARALLHQPAILFLDEPTTALDPLSRVQTWKAIKTLREEQQLTVFLTTHYMEEVENADDVLILDKGVKKAFGTPMELKQQFAPNILSLYDENGKKTEIMVAHSMEALEYLNEHKTNYHHFELRLGTMDDVFLHLTTKKREVAEK</sequence>
<evidence type="ECO:0000256" key="4">
    <source>
        <dbReference type="ARBA" id="ARBA00022840"/>
    </source>
</evidence>
<dbReference type="Proteomes" id="UP000190328">
    <property type="component" value="Unassembled WGS sequence"/>
</dbReference>
<dbReference type="SUPFAM" id="SSF52540">
    <property type="entry name" value="P-loop containing nucleoside triphosphate hydrolases"/>
    <property type="match status" value="1"/>
</dbReference>
<evidence type="ECO:0000256" key="1">
    <source>
        <dbReference type="ARBA" id="ARBA00005417"/>
    </source>
</evidence>
<dbReference type="RefSeq" id="WP_078808071.1">
    <property type="nucleotide sequence ID" value="NZ_FUXI01000029.1"/>
</dbReference>
<keyword evidence="3" id="KW-0547">Nucleotide-binding</keyword>
<dbReference type="Pfam" id="PF00005">
    <property type="entry name" value="ABC_tran"/>
    <property type="match status" value="1"/>
</dbReference>
<dbReference type="InterPro" id="IPR003439">
    <property type="entry name" value="ABC_transporter-like_ATP-bd"/>
</dbReference>
<accession>A0A1T4QE15</accession>
<evidence type="ECO:0000256" key="2">
    <source>
        <dbReference type="ARBA" id="ARBA00022448"/>
    </source>
</evidence>
<gene>
    <name evidence="6" type="ORF">SAMN02745116_02157</name>
</gene>
<dbReference type="EMBL" id="FUXI01000029">
    <property type="protein sequence ID" value="SKA01934.1"/>
    <property type="molecule type" value="Genomic_DNA"/>
</dbReference>
<dbReference type="InterPro" id="IPR017871">
    <property type="entry name" value="ABC_transporter-like_CS"/>
</dbReference>
<dbReference type="GO" id="GO:0016887">
    <property type="term" value="F:ATP hydrolysis activity"/>
    <property type="evidence" value="ECO:0007669"/>
    <property type="project" value="InterPro"/>
</dbReference>
<dbReference type="STRING" id="263852.SAMN02745116_02157"/>
<keyword evidence="4 6" id="KW-0067">ATP-binding</keyword>
<protein>
    <submittedName>
        <fullName evidence="6">Multidrug/hemolysin transport system ATP-binding protein</fullName>
    </submittedName>
</protein>
<dbReference type="PANTHER" id="PTHR42711">
    <property type="entry name" value="ABC TRANSPORTER ATP-BINDING PROTEIN"/>
    <property type="match status" value="1"/>
</dbReference>
<dbReference type="InterPro" id="IPR003593">
    <property type="entry name" value="AAA+_ATPase"/>
</dbReference>
<keyword evidence="2" id="KW-0813">Transport</keyword>
<keyword evidence="7" id="KW-1185">Reference proteome</keyword>
<evidence type="ECO:0000256" key="3">
    <source>
        <dbReference type="ARBA" id="ARBA00022741"/>
    </source>
</evidence>
<name>A0A1T4QE15_9ENTE</name>
<dbReference type="AlphaFoldDB" id="A0A1T4QE15"/>
<dbReference type="Gene3D" id="3.40.50.300">
    <property type="entry name" value="P-loop containing nucleotide triphosphate hydrolases"/>
    <property type="match status" value="1"/>
</dbReference>
<dbReference type="PROSITE" id="PS00211">
    <property type="entry name" value="ABC_TRANSPORTER_1"/>
    <property type="match status" value="1"/>
</dbReference>
<organism evidence="6 7">
    <name type="scientific">Pilibacter termitis</name>
    <dbReference type="NCBI Taxonomy" id="263852"/>
    <lineage>
        <taxon>Bacteria</taxon>
        <taxon>Bacillati</taxon>
        <taxon>Bacillota</taxon>
        <taxon>Bacilli</taxon>
        <taxon>Lactobacillales</taxon>
        <taxon>Enterococcaceae</taxon>
        <taxon>Pilibacter</taxon>
    </lineage>
</organism>
<dbReference type="SMART" id="SM00382">
    <property type="entry name" value="AAA"/>
    <property type="match status" value="1"/>
</dbReference>
<dbReference type="OrthoDB" id="9804819at2"/>
<dbReference type="InterPro" id="IPR050763">
    <property type="entry name" value="ABC_transporter_ATP-binding"/>
</dbReference>
<dbReference type="InterPro" id="IPR027417">
    <property type="entry name" value="P-loop_NTPase"/>
</dbReference>
<comment type="similarity">
    <text evidence="1">Belongs to the ABC transporter superfamily.</text>
</comment>
<evidence type="ECO:0000313" key="7">
    <source>
        <dbReference type="Proteomes" id="UP000190328"/>
    </source>
</evidence>
<dbReference type="PANTHER" id="PTHR42711:SF5">
    <property type="entry name" value="ABC TRANSPORTER ATP-BINDING PROTEIN NATA"/>
    <property type="match status" value="1"/>
</dbReference>
<dbReference type="GO" id="GO:0005524">
    <property type="term" value="F:ATP binding"/>
    <property type="evidence" value="ECO:0007669"/>
    <property type="project" value="UniProtKB-KW"/>
</dbReference>
<dbReference type="PROSITE" id="PS50893">
    <property type="entry name" value="ABC_TRANSPORTER_2"/>
    <property type="match status" value="1"/>
</dbReference>
<reference evidence="6 7" key="1">
    <citation type="submission" date="2017-02" db="EMBL/GenBank/DDBJ databases">
        <authorList>
            <person name="Peterson S.W."/>
        </authorList>
    </citation>
    <scope>NUCLEOTIDE SEQUENCE [LARGE SCALE GENOMIC DNA]</scope>
    <source>
        <strain evidence="6 7">ATCC BAA-1030</strain>
    </source>
</reference>
<evidence type="ECO:0000313" key="6">
    <source>
        <dbReference type="EMBL" id="SKA01934.1"/>
    </source>
</evidence>